<dbReference type="Proteomes" id="UP000274429">
    <property type="component" value="Unassembled WGS sequence"/>
</dbReference>
<dbReference type="SUPFAM" id="SSF47923">
    <property type="entry name" value="Ypt/Rab-GAP domain of gyp1p"/>
    <property type="match status" value="1"/>
</dbReference>
<feature type="domain" description="Rab-GAP TBC" evidence="1">
    <location>
        <begin position="15"/>
        <end position="232"/>
    </location>
</feature>
<dbReference type="PANTHER" id="PTHR16110">
    <property type="entry name" value="TBC1 DOMAIN FAMILY MEMBER 19"/>
    <property type="match status" value="1"/>
</dbReference>
<dbReference type="PROSITE" id="PS50086">
    <property type="entry name" value="TBC_RABGAP"/>
    <property type="match status" value="1"/>
</dbReference>
<evidence type="ECO:0000313" key="4">
    <source>
        <dbReference type="WBParaSite" id="TTAC_0000047001-mRNA-1"/>
    </source>
</evidence>
<dbReference type="STRING" id="6205.A0A0R3WIN4"/>
<protein>
    <submittedName>
        <fullName evidence="4">Rab-GAP TBC domain-containing protein</fullName>
    </submittedName>
</protein>
<dbReference type="EMBL" id="UYWX01000042">
    <property type="protein sequence ID" value="VDM16497.1"/>
    <property type="molecule type" value="Genomic_DNA"/>
</dbReference>
<organism evidence="4">
    <name type="scientific">Hydatigena taeniaeformis</name>
    <name type="common">Feline tapeworm</name>
    <name type="synonym">Taenia taeniaeformis</name>
    <dbReference type="NCBI Taxonomy" id="6205"/>
    <lineage>
        <taxon>Eukaryota</taxon>
        <taxon>Metazoa</taxon>
        <taxon>Spiralia</taxon>
        <taxon>Lophotrochozoa</taxon>
        <taxon>Platyhelminthes</taxon>
        <taxon>Cestoda</taxon>
        <taxon>Eucestoda</taxon>
        <taxon>Cyclophyllidea</taxon>
        <taxon>Taeniidae</taxon>
        <taxon>Hydatigera</taxon>
    </lineage>
</organism>
<dbReference type="PANTHER" id="PTHR16110:SF1">
    <property type="entry name" value="TBC1 DOMAIN FAMILY MEMBER 19"/>
    <property type="match status" value="1"/>
</dbReference>
<dbReference type="InterPro" id="IPR035969">
    <property type="entry name" value="Rab-GAP_TBC_sf"/>
</dbReference>
<dbReference type="WBParaSite" id="TTAC_0000047001-mRNA-1">
    <property type="protein sequence ID" value="TTAC_0000047001-mRNA-1"/>
    <property type="gene ID" value="TTAC_0000047001"/>
</dbReference>
<dbReference type="OrthoDB" id="10249775at2759"/>
<sequence>MKLPSVEARKYLEKGCPLEFRPKIWLQCLSINVSDEDKLHYLELKRKVSQCSLLMDNLIHKEIKTVVSNDDMYFVFVDYIYKILLPFLRDPVVFRCKSKSFEELIFAGHDQMLCPIHIPPSGVVPFHGFSMYVSPLCYLYDDPVELYIVFRELYVRYFHKLHTINDNVESILSLCVTFERILLKKEPQLVLHLASIGAPPLQIAFRWLLSGFSGYLPADQVLLLWDRILAWDSLEIIPSEGHFANLM</sequence>
<name>A0A0R3WIN4_HYDTA</name>
<keyword evidence="3" id="KW-1185">Reference proteome</keyword>
<evidence type="ECO:0000259" key="1">
    <source>
        <dbReference type="PROSITE" id="PS50086"/>
    </source>
</evidence>
<dbReference type="InterPro" id="IPR000195">
    <property type="entry name" value="Rab-GAP-TBC_dom"/>
</dbReference>
<accession>A0A0R3WIN4</accession>
<reference evidence="2 3" key="2">
    <citation type="submission" date="2018-11" db="EMBL/GenBank/DDBJ databases">
        <authorList>
            <consortium name="Pathogen Informatics"/>
        </authorList>
    </citation>
    <scope>NUCLEOTIDE SEQUENCE [LARGE SCALE GENOMIC DNA]</scope>
</reference>
<evidence type="ECO:0000313" key="2">
    <source>
        <dbReference type="EMBL" id="VDM16497.1"/>
    </source>
</evidence>
<gene>
    <name evidence="2" type="ORF">TTAC_LOCUS471</name>
</gene>
<proteinExistence type="predicted"/>
<evidence type="ECO:0000313" key="3">
    <source>
        <dbReference type="Proteomes" id="UP000274429"/>
    </source>
</evidence>
<dbReference type="Pfam" id="PF00566">
    <property type="entry name" value="RabGAP-TBC"/>
    <property type="match status" value="1"/>
</dbReference>
<dbReference type="Gene3D" id="1.10.472.80">
    <property type="entry name" value="Ypt/Rab-GAP domain of gyp1p, domain 3"/>
    <property type="match status" value="1"/>
</dbReference>
<dbReference type="AlphaFoldDB" id="A0A0R3WIN4"/>
<dbReference type="InterPro" id="IPR042507">
    <property type="entry name" value="TBC1D19"/>
</dbReference>
<reference evidence="4" key="1">
    <citation type="submission" date="2017-02" db="UniProtKB">
        <authorList>
            <consortium name="WormBaseParasite"/>
        </authorList>
    </citation>
    <scope>IDENTIFICATION</scope>
</reference>